<dbReference type="PANTHER" id="PTHR33116:SF80">
    <property type="entry name" value="REVERSE TRANSCRIPTASE ZINC-BINDING DOMAIN-CONTAINING PROTEIN"/>
    <property type="match status" value="1"/>
</dbReference>
<comment type="caution">
    <text evidence="2">The sequence shown here is derived from an EMBL/GenBank/DDBJ whole genome shotgun (WGS) entry which is preliminary data.</text>
</comment>
<dbReference type="InterPro" id="IPR002156">
    <property type="entry name" value="RNaseH_domain"/>
</dbReference>
<dbReference type="Pfam" id="PF13456">
    <property type="entry name" value="RVT_3"/>
    <property type="match status" value="1"/>
</dbReference>
<gene>
    <name evidence="2" type="ORF">I3842_01G032600</name>
</gene>
<accession>A0A922K374</accession>
<dbReference type="GO" id="GO:0004523">
    <property type="term" value="F:RNA-DNA hybrid ribonuclease activity"/>
    <property type="evidence" value="ECO:0007669"/>
    <property type="project" value="InterPro"/>
</dbReference>
<sequence>MFEYLVEKVRKKIAGWKFRLLSQGGRLILVKHVLSSMSIHLMSVMNVPGSILSRINSLLANFLWGETKNKRKLHWMSWKKVCKPTKEGGLGIRDFKKVQKSLQMKFAFRLIATNNLWTDFFRAKYSRNAHVLAHNKRPTDSRFWKSIISVLPEVMDNVKVLVRGGNASFWFDRWLSSGLLSVGAYDIANLKLRISDCWINNSWNTDLLRELVDADTVADGKMVSRSKGQLLPGNGWFWHNCLLTRISMCMWRSWFNSLAVDDRIQHKGVSLTSACDCCLRRQTEKVSIKGTVIGVIPCLITWCLWKRRCKARMEGKTENADQLQCQNIISRPGRIVKWSRPPEGWFKLNCDGSCRGNPGNTGGGGIIRDSHGLVKGAFSTYYEYGTNNSAELKAIVEGVRLCKRLHMNNIIIESDSKIVVDWIRKRKCTLCSLALFRGDDLCA</sequence>
<evidence type="ECO:0000313" key="2">
    <source>
        <dbReference type="EMBL" id="KAG6729530.1"/>
    </source>
</evidence>
<dbReference type="AlphaFoldDB" id="A0A922K374"/>
<protein>
    <recommendedName>
        <fullName evidence="1">RNase H type-1 domain-containing protein</fullName>
    </recommendedName>
</protein>
<evidence type="ECO:0000313" key="3">
    <source>
        <dbReference type="Proteomes" id="UP000811246"/>
    </source>
</evidence>
<dbReference type="GO" id="GO:0003676">
    <property type="term" value="F:nucleic acid binding"/>
    <property type="evidence" value="ECO:0007669"/>
    <property type="project" value="InterPro"/>
</dbReference>
<dbReference type="PROSITE" id="PS50879">
    <property type="entry name" value="RNASE_H_1"/>
    <property type="match status" value="1"/>
</dbReference>
<dbReference type="CDD" id="cd06222">
    <property type="entry name" value="RNase_H_like"/>
    <property type="match status" value="1"/>
</dbReference>
<dbReference type="EMBL" id="CM031825">
    <property type="protein sequence ID" value="KAG6729530.1"/>
    <property type="molecule type" value="Genomic_DNA"/>
</dbReference>
<reference evidence="2" key="1">
    <citation type="submission" date="2021-01" db="EMBL/GenBank/DDBJ databases">
        <authorList>
            <person name="Lovell J.T."/>
            <person name="Bentley N."/>
            <person name="Bhattarai G."/>
            <person name="Jenkins J.W."/>
            <person name="Sreedasyam A."/>
            <person name="Alarcon Y."/>
            <person name="Bock C."/>
            <person name="Boston L."/>
            <person name="Carlson J."/>
            <person name="Cervantes K."/>
            <person name="Clermont K."/>
            <person name="Krom N."/>
            <person name="Kubenka K."/>
            <person name="Mamidi S."/>
            <person name="Mattison C."/>
            <person name="Monteros M."/>
            <person name="Pisani C."/>
            <person name="Plott C."/>
            <person name="Rajasekar S."/>
            <person name="Rhein H.S."/>
            <person name="Rohla C."/>
            <person name="Song M."/>
            <person name="Hilaire R.S."/>
            <person name="Shu S."/>
            <person name="Wells L."/>
            <person name="Wang X."/>
            <person name="Webber J."/>
            <person name="Heerema R.J."/>
            <person name="Klein P."/>
            <person name="Conner P."/>
            <person name="Grauke L."/>
            <person name="Grimwood J."/>
            <person name="Schmutz J."/>
            <person name="Randall J.J."/>
        </authorList>
    </citation>
    <scope>NUCLEOTIDE SEQUENCE</scope>
    <source>
        <tissue evidence="2">Leaf</tissue>
    </source>
</reference>
<name>A0A922K374_CARIL</name>
<dbReference type="PANTHER" id="PTHR33116">
    <property type="entry name" value="REVERSE TRANSCRIPTASE ZINC-BINDING DOMAIN-CONTAINING PROTEIN-RELATED-RELATED"/>
    <property type="match status" value="1"/>
</dbReference>
<dbReference type="Proteomes" id="UP000811246">
    <property type="component" value="Chromosome 1"/>
</dbReference>
<proteinExistence type="predicted"/>
<organism evidence="2 3">
    <name type="scientific">Carya illinoinensis</name>
    <name type="common">Pecan</name>
    <dbReference type="NCBI Taxonomy" id="32201"/>
    <lineage>
        <taxon>Eukaryota</taxon>
        <taxon>Viridiplantae</taxon>
        <taxon>Streptophyta</taxon>
        <taxon>Embryophyta</taxon>
        <taxon>Tracheophyta</taxon>
        <taxon>Spermatophyta</taxon>
        <taxon>Magnoliopsida</taxon>
        <taxon>eudicotyledons</taxon>
        <taxon>Gunneridae</taxon>
        <taxon>Pentapetalae</taxon>
        <taxon>rosids</taxon>
        <taxon>fabids</taxon>
        <taxon>Fagales</taxon>
        <taxon>Juglandaceae</taxon>
        <taxon>Carya</taxon>
    </lineage>
</organism>
<feature type="domain" description="RNase H type-1" evidence="1">
    <location>
        <begin position="342"/>
        <end position="443"/>
    </location>
</feature>
<evidence type="ECO:0000259" key="1">
    <source>
        <dbReference type="PROSITE" id="PS50879"/>
    </source>
</evidence>
<dbReference type="InterPro" id="IPR044730">
    <property type="entry name" value="RNase_H-like_dom_plant"/>
</dbReference>